<feature type="compositionally biased region" description="Basic and acidic residues" evidence="2">
    <location>
        <begin position="228"/>
        <end position="254"/>
    </location>
</feature>
<organism evidence="3 4">
    <name type="scientific">Anoxybacter fermentans</name>
    <dbReference type="NCBI Taxonomy" id="1323375"/>
    <lineage>
        <taxon>Bacteria</taxon>
        <taxon>Bacillati</taxon>
        <taxon>Bacillota</taxon>
        <taxon>Clostridia</taxon>
        <taxon>Halanaerobiales</taxon>
        <taxon>Anoxybacter</taxon>
    </lineage>
</organism>
<dbReference type="Gene3D" id="1.25.40.10">
    <property type="entry name" value="Tetratricopeptide repeat domain"/>
    <property type="match status" value="1"/>
</dbReference>
<dbReference type="AlphaFoldDB" id="A0A3Q9HQG3"/>
<dbReference type="OrthoDB" id="1791432at2"/>
<feature type="compositionally biased region" description="Low complexity" evidence="2">
    <location>
        <begin position="203"/>
        <end position="214"/>
    </location>
</feature>
<feature type="compositionally biased region" description="Basic and acidic residues" evidence="2">
    <location>
        <begin position="186"/>
        <end position="202"/>
    </location>
</feature>
<keyword evidence="4" id="KW-1185">Reference proteome</keyword>
<dbReference type="InterPro" id="IPR011990">
    <property type="entry name" value="TPR-like_helical_dom_sf"/>
</dbReference>
<dbReference type="Pfam" id="PF13414">
    <property type="entry name" value="TPR_11"/>
    <property type="match status" value="1"/>
</dbReference>
<dbReference type="EMBL" id="CP016379">
    <property type="protein sequence ID" value="AZR73242.1"/>
    <property type="molecule type" value="Genomic_DNA"/>
</dbReference>
<sequence>MRGKFIPVVLILILLGTGFTFNSWQNELTRGNKELARGQLEKAIEAYRQALVDAPDEPVVHYNLGHVLYKKEDFAGAEDHFKKVLNLSKDKELQNRAEYNLGNTVYRQGEAFLKENPLEAINKFETALQHYQNVIKANPKDKDAKFNYEFVKKKLKELKDQMEKNREQNQNKEQNQKNKQNQYDHQGQKDQKNQNDQKKEQLKNQQNSHNNQQNSKKEESQDTQLQNEDSKDQSKQDKESVGANQKEEAEEKQEFIPMQGLTKEEVLKLLEQFKNQNGEFIPIQLYQDKSQYSTDKDW</sequence>
<dbReference type="KEGG" id="aft:BBF96_07495"/>
<feature type="repeat" description="TPR" evidence="1">
    <location>
        <begin position="58"/>
        <end position="91"/>
    </location>
</feature>
<dbReference type="Proteomes" id="UP000267250">
    <property type="component" value="Chromosome"/>
</dbReference>
<name>A0A3Q9HQG3_9FIRM</name>
<dbReference type="InterPro" id="IPR019734">
    <property type="entry name" value="TPR_rpt"/>
</dbReference>
<evidence type="ECO:0000313" key="4">
    <source>
        <dbReference type="Proteomes" id="UP000267250"/>
    </source>
</evidence>
<feature type="region of interest" description="Disordered" evidence="2">
    <location>
        <begin position="161"/>
        <end position="260"/>
    </location>
</feature>
<dbReference type="RefSeq" id="WP_127016572.1">
    <property type="nucleotide sequence ID" value="NZ_CP016379.1"/>
</dbReference>
<protein>
    <submittedName>
        <fullName evidence="3">Uncharacterized protein</fullName>
    </submittedName>
</protein>
<evidence type="ECO:0000256" key="2">
    <source>
        <dbReference type="SAM" id="MobiDB-lite"/>
    </source>
</evidence>
<proteinExistence type="predicted"/>
<feature type="compositionally biased region" description="Basic and acidic residues" evidence="2">
    <location>
        <begin position="161"/>
        <end position="176"/>
    </location>
</feature>
<dbReference type="SUPFAM" id="SSF48452">
    <property type="entry name" value="TPR-like"/>
    <property type="match status" value="1"/>
</dbReference>
<evidence type="ECO:0000313" key="3">
    <source>
        <dbReference type="EMBL" id="AZR73242.1"/>
    </source>
</evidence>
<dbReference type="PROSITE" id="PS50005">
    <property type="entry name" value="TPR"/>
    <property type="match status" value="1"/>
</dbReference>
<keyword evidence="1" id="KW-0802">TPR repeat</keyword>
<dbReference type="SMART" id="SM00028">
    <property type="entry name" value="TPR"/>
    <property type="match status" value="3"/>
</dbReference>
<reference evidence="3 4" key="1">
    <citation type="submission" date="2016-07" db="EMBL/GenBank/DDBJ databases">
        <title>Genome and transcriptome analysis of iron-reducing fermentative bacteria Anoxybacter fermentans.</title>
        <authorList>
            <person name="Zeng X."/>
            <person name="Shao Z."/>
        </authorList>
    </citation>
    <scope>NUCLEOTIDE SEQUENCE [LARGE SCALE GENOMIC DNA]</scope>
    <source>
        <strain evidence="3 4">DY22613</strain>
    </source>
</reference>
<accession>A0A3Q9HQG3</accession>
<evidence type="ECO:0000256" key="1">
    <source>
        <dbReference type="PROSITE-ProRule" id="PRU00339"/>
    </source>
</evidence>
<gene>
    <name evidence="3" type="ORF">BBF96_07495</name>
</gene>